<comment type="caution">
    <text evidence="5">The sequence shown here is derived from an EMBL/GenBank/DDBJ whole genome shotgun (WGS) entry which is preliminary data.</text>
</comment>
<accession>A0ABP5DI11</accession>
<name>A0ABP5DI11_9ACTN</name>
<dbReference type="Proteomes" id="UP001499854">
    <property type="component" value="Unassembled WGS sequence"/>
</dbReference>
<keyword evidence="2" id="KW-0560">Oxidoreductase</keyword>
<dbReference type="PANTHER" id="PTHR48105">
    <property type="entry name" value="THIOREDOXIN REDUCTASE 1-RELATED-RELATED"/>
    <property type="match status" value="1"/>
</dbReference>
<evidence type="ECO:0000313" key="6">
    <source>
        <dbReference type="Proteomes" id="UP001499854"/>
    </source>
</evidence>
<feature type="domain" description="FAD/NAD(P)-binding" evidence="4">
    <location>
        <begin position="17"/>
        <end position="289"/>
    </location>
</feature>
<dbReference type="InterPro" id="IPR023753">
    <property type="entry name" value="FAD/NAD-binding_dom"/>
</dbReference>
<sequence length="320" mass="33766">MSTAPESTSFGMSDQHYDVVIIGGGPAGLSAALMLTRARRRVLVVDARAQRNAKAAHMHGFLSRDGMPPMELLELGRAEVLSYGGVVVTDFAEKVERTGTGFTVTLASGCVPTARQLLVTTGLTDVLPDVPGVSDLWAVDVHVCPYCHGWEVRDGALATLATGPMSTHHTLLLRQWTDDLVYFLDGHPLEDADRARLAARGVVVEERRVRRLVETEGRMSGVELEDGTVIPREGLFLVPRFQPNSMLLDALGCESDPETGWPVIGPGGRTSVPGVWAAGNVADPSGGVIAGAGAATMTAAQINAALVEADVEAALEPVLG</sequence>
<protein>
    <submittedName>
        <fullName evidence="5">NAD(P)/FAD-dependent oxidoreductase</fullName>
    </submittedName>
</protein>
<dbReference type="Pfam" id="PF07992">
    <property type="entry name" value="Pyr_redox_2"/>
    <property type="match status" value="1"/>
</dbReference>
<organism evidence="5 6">
    <name type="scientific">Catenulispora subtropica</name>
    <dbReference type="NCBI Taxonomy" id="450798"/>
    <lineage>
        <taxon>Bacteria</taxon>
        <taxon>Bacillati</taxon>
        <taxon>Actinomycetota</taxon>
        <taxon>Actinomycetes</taxon>
        <taxon>Catenulisporales</taxon>
        <taxon>Catenulisporaceae</taxon>
        <taxon>Catenulispora</taxon>
    </lineage>
</organism>
<evidence type="ECO:0000259" key="4">
    <source>
        <dbReference type="Pfam" id="PF07992"/>
    </source>
</evidence>
<evidence type="ECO:0000256" key="1">
    <source>
        <dbReference type="ARBA" id="ARBA00022630"/>
    </source>
</evidence>
<reference evidence="6" key="1">
    <citation type="journal article" date="2019" name="Int. J. Syst. Evol. Microbiol.">
        <title>The Global Catalogue of Microorganisms (GCM) 10K type strain sequencing project: providing services to taxonomists for standard genome sequencing and annotation.</title>
        <authorList>
            <consortium name="The Broad Institute Genomics Platform"/>
            <consortium name="The Broad Institute Genome Sequencing Center for Infectious Disease"/>
            <person name="Wu L."/>
            <person name="Ma J."/>
        </authorList>
    </citation>
    <scope>NUCLEOTIDE SEQUENCE [LARGE SCALE GENOMIC DNA]</scope>
    <source>
        <strain evidence="6">JCM 16013</strain>
    </source>
</reference>
<dbReference type="PRINTS" id="PR00368">
    <property type="entry name" value="FADPNR"/>
</dbReference>
<dbReference type="InterPro" id="IPR036188">
    <property type="entry name" value="FAD/NAD-bd_sf"/>
</dbReference>
<evidence type="ECO:0000313" key="5">
    <source>
        <dbReference type="EMBL" id="GAA1979684.1"/>
    </source>
</evidence>
<keyword evidence="1" id="KW-0285">Flavoprotein</keyword>
<keyword evidence="6" id="KW-1185">Reference proteome</keyword>
<dbReference type="PRINTS" id="PR00469">
    <property type="entry name" value="PNDRDTASEII"/>
</dbReference>
<dbReference type="EMBL" id="BAAAQM010000026">
    <property type="protein sequence ID" value="GAA1979684.1"/>
    <property type="molecule type" value="Genomic_DNA"/>
</dbReference>
<dbReference type="Gene3D" id="3.50.50.60">
    <property type="entry name" value="FAD/NAD(P)-binding domain"/>
    <property type="match status" value="2"/>
</dbReference>
<evidence type="ECO:0000256" key="3">
    <source>
        <dbReference type="ARBA" id="ARBA00048132"/>
    </source>
</evidence>
<proteinExistence type="predicted"/>
<dbReference type="InterPro" id="IPR050097">
    <property type="entry name" value="Ferredoxin-NADP_redctase_2"/>
</dbReference>
<comment type="catalytic activity">
    <reaction evidence="3">
        <text>[thioredoxin]-dithiol + NADP(+) = [thioredoxin]-disulfide + NADPH + H(+)</text>
        <dbReference type="Rhea" id="RHEA:20345"/>
        <dbReference type="Rhea" id="RHEA-COMP:10698"/>
        <dbReference type="Rhea" id="RHEA-COMP:10700"/>
        <dbReference type="ChEBI" id="CHEBI:15378"/>
        <dbReference type="ChEBI" id="CHEBI:29950"/>
        <dbReference type="ChEBI" id="CHEBI:50058"/>
        <dbReference type="ChEBI" id="CHEBI:57783"/>
        <dbReference type="ChEBI" id="CHEBI:58349"/>
        <dbReference type="EC" id="1.8.1.9"/>
    </reaction>
</comment>
<evidence type="ECO:0000256" key="2">
    <source>
        <dbReference type="ARBA" id="ARBA00023002"/>
    </source>
</evidence>
<dbReference type="SUPFAM" id="SSF51905">
    <property type="entry name" value="FAD/NAD(P)-binding domain"/>
    <property type="match status" value="1"/>
</dbReference>
<gene>
    <name evidence="5" type="ORF">GCM10009838_45900</name>
</gene>